<comment type="caution">
    <text evidence="4">The sequence shown here is derived from an EMBL/GenBank/DDBJ whole genome shotgun (WGS) entry which is preliminary data.</text>
</comment>
<dbReference type="AlphaFoldDB" id="A0A9D5A4F7"/>
<evidence type="ECO:0000256" key="2">
    <source>
        <dbReference type="SAM" id="MobiDB-lite"/>
    </source>
</evidence>
<dbReference type="PROSITE" id="PS50102">
    <property type="entry name" value="RRM"/>
    <property type="match status" value="1"/>
</dbReference>
<sequence length="466" mass="53047">MGVSNHADATGEKLEEGEWIPVNRRKGGFNYKRWDNVRKGFGRRGEITSFFFSSIPDSYKARDLHEVFSRFGEVDEVVIPMKKDIRGKRYGFVRFFNLIDSRRLACKLDNIFVENVKLQVNIPRFSRNSKSIASNRNQNRVRRTGWVEKSRDGGGEQRNGLSSRFADSFAKVVTGGNKEVIMAAVVRNNEVGSKELLGGTGKVKGCKEVTDVTKVVKKIDAVKMIDATKGVMKSDAVKAYVGLVRMPGMAFSMQKIFQTEGYFDFSIKPLGPNLCIFEDVEEGAVEVFVDEGHNWWSKWFTSIARWKPGHVDEERLMWVRCIGIPCHAWTEEFFGVFAGLFGSFVRADFNTTSRKVLDSARLLVRTRSRRWVNDMFQVKINGLVFDISVVEEVGRDVSESVDNFTINSSNEELSEDDYDSGAKGLDIHHMFEEDELILRENFEQPFGHRPAAIRSETDEFSGEVRL</sequence>
<evidence type="ECO:0000256" key="1">
    <source>
        <dbReference type="PROSITE-ProRule" id="PRU00176"/>
    </source>
</evidence>
<protein>
    <recommendedName>
        <fullName evidence="3">RRM domain-containing protein</fullName>
    </recommendedName>
</protein>
<gene>
    <name evidence="4" type="ORF">KIW84_061620</name>
</gene>
<accession>A0A9D5A4F7</accession>
<dbReference type="EMBL" id="JAMSHJ010000006">
    <property type="protein sequence ID" value="KAI5395079.1"/>
    <property type="molecule type" value="Genomic_DNA"/>
</dbReference>
<dbReference type="GO" id="GO:0003723">
    <property type="term" value="F:RNA binding"/>
    <property type="evidence" value="ECO:0007669"/>
    <property type="project" value="UniProtKB-UniRule"/>
</dbReference>
<dbReference type="SMART" id="SM00360">
    <property type="entry name" value="RRM"/>
    <property type="match status" value="1"/>
</dbReference>
<keyword evidence="1" id="KW-0694">RNA-binding</keyword>
<proteinExistence type="predicted"/>
<dbReference type="CDD" id="cd00590">
    <property type="entry name" value="RRM_SF"/>
    <property type="match status" value="1"/>
</dbReference>
<evidence type="ECO:0000259" key="3">
    <source>
        <dbReference type="PROSITE" id="PS50102"/>
    </source>
</evidence>
<dbReference type="SUPFAM" id="SSF54928">
    <property type="entry name" value="RNA-binding domain, RBD"/>
    <property type="match status" value="1"/>
</dbReference>
<dbReference type="Proteomes" id="UP001058974">
    <property type="component" value="Chromosome 6"/>
</dbReference>
<feature type="domain" description="RRM" evidence="3">
    <location>
        <begin position="48"/>
        <end position="125"/>
    </location>
</feature>
<dbReference type="InterPro" id="IPR012677">
    <property type="entry name" value="Nucleotide-bd_a/b_plait_sf"/>
</dbReference>
<dbReference type="Gene3D" id="3.30.70.330">
    <property type="match status" value="1"/>
</dbReference>
<feature type="compositionally biased region" description="Basic and acidic residues" evidence="2">
    <location>
        <begin position="145"/>
        <end position="155"/>
    </location>
</feature>
<feature type="region of interest" description="Disordered" evidence="2">
    <location>
        <begin position="131"/>
        <end position="160"/>
    </location>
</feature>
<evidence type="ECO:0000313" key="5">
    <source>
        <dbReference type="Proteomes" id="UP001058974"/>
    </source>
</evidence>
<name>A0A9D5A4F7_PEA</name>
<dbReference type="InterPro" id="IPR035979">
    <property type="entry name" value="RBD_domain_sf"/>
</dbReference>
<reference evidence="4 5" key="1">
    <citation type="journal article" date="2022" name="Nat. Genet.">
        <title>Improved pea reference genome and pan-genome highlight genomic features and evolutionary characteristics.</title>
        <authorList>
            <person name="Yang T."/>
            <person name="Liu R."/>
            <person name="Luo Y."/>
            <person name="Hu S."/>
            <person name="Wang D."/>
            <person name="Wang C."/>
            <person name="Pandey M.K."/>
            <person name="Ge S."/>
            <person name="Xu Q."/>
            <person name="Li N."/>
            <person name="Li G."/>
            <person name="Huang Y."/>
            <person name="Saxena R.K."/>
            <person name="Ji Y."/>
            <person name="Li M."/>
            <person name="Yan X."/>
            <person name="He Y."/>
            <person name="Liu Y."/>
            <person name="Wang X."/>
            <person name="Xiang C."/>
            <person name="Varshney R.K."/>
            <person name="Ding H."/>
            <person name="Gao S."/>
            <person name="Zong X."/>
        </authorList>
    </citation>
    <scope>NUCLEOTIDE SEQUENCE [LARGE SCALE GENOMIC DNA]</scope>
    <source>
        <strain evidence="4 5">cv. Zhongwan 6</strain>
    </source>
</reference>
<dbReference type="InterPro" id="IPR000504">
    <property type="entry name" value="RRM_dom"/>
</dbReference>
<evidence type="ECO:0000313" key="4">
    <source>
        <dbReference type="EMBL" id="KAI5395079.1"/>
    </source>
</evidence>
<dbReference type="PANTHER" id="PTHR34427:SF5">
    <property type="entry name" value="DUF4283 DOMAIN-CONTAINING PROTEIN"/>
    <property type="match status" value="1"/>
</dbReference>
<organism evidence="4 5">
    <name type="scientific">Pisum sativum</name>
    <name type="common">Garden pea</name>
    <name type="synonym">Lathyrus oleraceus</name>
    <dbReference type="NCBI Taxonomy" id="3888"/>
    <lineage>
        <taxon>Eukaryota</taxon>
        <taxon>Viridiplantae</taxon>
        <taxon>Streptophyta</taxon>
        <taxon>Embryophyta</taxon>
        <taxon>Tracheophyta</taxon>
        <taxon>Spermatophyta</taxon>
        <taxon>Magnoliopsida</taxon>
        <taxon>eudicotyledons</taxon>
        <taxon>Gunneridae</taxon>
        <taxon>Pentapetalae</taxon>
        <taxon>rosids</taxon>
        <taxon>fabids</taxon>
        <taxon>Fabales</taxon>
        <taxon>Fabaceae</taxon>
        <taxon>Papilionoideae</taxon>
        <taxon>50 kb inversion clade</taxon>
        <taxon>NPAAA clade</taxon>
        <taxon>Hologalegina</taxon>
        <taxon>IRL clade</taxon>
        <taxon>Fabeae</taxon>
        <taxon>Lathyrus</taxon>
    </lineage>
</organism>
<dbReference type="PANTHER" id="PTHR34427">
    <property type="entry name" value="DUF4283 DOMAIN PROTEIN"/>
    <property type="match status" value="1"/>
</dbReference>
<dbReference type="Gramene" id="Psat06G0162000-T1">
    <property type="protein sequence ID" value="KAI5395079.1"/>
    <property type="gene ID" value="KIW84_061620"/>
</dbReference>
<dbReference type="Pfam" id="PF00076">
    <property type="entry name" value="RRM_1"/>
    <property type="match status" value="1"/>
</dbReference>
<keyword evidence="5" id="KW-1185">Reference proteome</keyword>